<protein>
    <submittedName>
        <fullName evidence="1">Extracellular solute-binding protein</fullName>
    </submittedName>
</protein>
<dbReference type="AlphaFoldDB" id="A0A3N0DUC2"/>
<dbReference type="PANTHER" id="PTHR43649:SF12">
    <property type="entry name" value="DIACETYLCHITOBIOSE BINDING PROTEIN DASA"/>
    <property type="match status" value="1"/>
</dbReference>
<dbReference type="SUPFAM" id="SSF53850">
    <property type="entry name" value="Periplasmic binding protein-like II"/>
    <property type="match status" value="1"/>
</dbReference>
<comment type="caution">
    <text evidence="1">The sequence shown here is derived from an EMBL/GenBank/DDBJ whole genome shotgun (WGS) entry which is preliminary data.</text>
</comment>
<dbReference type="EMBL" id="RJSG01000002">
    <property type="protein sequence ID" value="RNL79121.1"/>
    <property type="molecule type" value="Genomic_DNA"/>
</dbReference>
<sequence length="475" mass="50204">MKMLVGQALVQEGARSVFGGRRGPRFSALALVVAAVLAVTAGCSGDKPKAEPTHKPTPTGPTLLSFAVYGPPQVITAYAKIAASFTAEHPDTVVNVKPYDSAEAAHAAIAKQLADGDPPDVFLAPLTDLPDLVANHSVRRLDELLGERNVDFGDGYQRYSLEAFSAENALQCMPVDVSPMVVYYNTDLIHLPLLTTPGSKTITSETGWSLDQFAAAAHQVKKSGSRGVYIAPTLQQIAPFIWSGGGSLVDHLDEPTTLTLAGGSTEKALEKLLEIVRDPTITFSKKQLASRSALQRFKSGQLGMMLGYRSLTPVLRAQQGLNFDVMPMPKVGSKATAGESSGLCISAKSAHPNKTADFIAYAVSDDSSALLADTGYVVPVNLDVANSDAFLQPGDEPASAEIFNNTVRNIRRFSSADTWPSVEKSTATLLSDLFYDAVIDPLDGRLKAIDAASAPLFTPIPTPSGTTSPSATPTS</sequence>
<evidence type="ECO:0000313" key="2">
    <source>
        <dbReference type="Proteomes" id="UP000277094"/>
    </source>
</evidence>
<dbReference type="PANTHER" id="PTHR43649">
    <property type="entry name" value="ARABINOSE-BINDING PROTEIN-RELATED"/>
    <property type="match status" value="1"/>
</dbReference>
<dbReference type="Proteomes" id="UP000277094">
    <property type="component" value="Unassembled WGS sequence"/>
</dbReference>
<organism evidence="1 2">
    <name type="scientific">Nocardioides marmorisolisilvae</name>
    <dbReference type="NCBI Taxonomy" id="1542737"/>
    <lineage>
        <taxon>Bacteria</taxon>
        <taxon>Bacillati</taxon>
        <taxon>Actinomycetota</taxon>
        <taxon>Actinomycetes</taxon>
        <taxon>Propionibacteriales</taxon>
        <taxon>Nocardioidaceae</taxon>
        <taxon>Nocardioides</taxon>
    </lineage>
</organism>
<dbReference type="Pfam" id="PF13416">
    <property type="entry name" value="SBP_bac_8"/>
    <property type="match status" value="1"/>
</dbReference>
<proteinExistence type="predicted"/>
<dbReference type="Gene3D" id="3.40.190.10">
    <property type="entry name" value="Periplasmic binding protein-like II"/>
    <property type="match status" value="1"/>
</dbReference>
<evidence type="ECO:0000313" key="1">
    <source>
        <dbReference type="EMBL" id="RNL79121.1"/>
    </source>
</evidence>
<accession>A0A3N0DUC2</accession>
<name>A0A3N0DUC2_9ACTN</name>
<keyword evidence="2" id="KW-1185">Reference proteome</keyword>
<gene>
    <name evidence="1" type="ORF">EFL95_08790</name>
</gene>
<reference evidence="1 2" key="1">
    <citation type="submission" date="2018-11" db="EMBL/GenBank/DDBJ databases">
        <authorList>
            <person name="Li F."/>
        </authorList>
    </citation>
    <scope>NUCLEOTIDE SEQUENCE [LARGE SCALE GENOMIC DNA]</scope>
    <source>
        <strain evidence="1 2">KIS18-7</strain>
    </source>
</reference>
<dbReference type="InterPro" id="IPR050490">
    <property type="entry name" value="Bact_solute-bd_prot1"/>
</dbReference>
<dbReference type="InterPro" id="IPR006059">
    <property type="entry name" value="SBP"/>
</dbReference>